<dbReference type="AlphaFoldDB" id="A0A810ABX3"/>
<name>A0A810ABX3_9BRAD</name>
<proteinExistence type="predicted"/>
<sequence>MVSAGAALATGPDPDPRTIDFLFATTRAREQKSFSEKRGTTITFGGLRVRIPDDHKMGNVRVPKIREALIGTYEEKLDPGKHFVISRQGVIGKPTWSDTAKAARTTEALVFVHGFNNTFDDAVYRAAQVFWDLQYKGLPVLYSWPSWGNARNPLDLARSYLYDRDSALTDSDSFLELLRLLRDELGIRRVNIVAHSMGNYLVLNALRGQASSQDSKKFGEWILAAPDVDKDQFMRFVPGVQGLLTGVTLYASASDKTLLASMKAARNVPRAGYVYGKPLTLPGIDSIDVTRMGDELFGLNHDTFATNRSLIDDMGLLLDGVRPPNKRLRQIIPVPANPPPPKYWEFAP</sequence>
<reference evidence="1" key="1">
    <citation type="submission" date="2020-05" db="EMBL/GenBank/DDBJ databases">
        <title>Complete genome sequence of Bradyrhizobium diazoefficiens XF1 isolated from soybean nodule.</title>
        <authorList>
            <person name="Noda R."/>
            <person name="Kakizaki K."/>
            <person name="Minamisawa K."/>
        </authorList>
    </citation>
    <scope>NUCLEOTIDE SEQUENCE</scope>
    <source>
        <strain evidence="1">XF1</strain>
    </source>
</reference>
<dbReference type="EMBL" id="AP023099">
    <property type="protein sequence ID" value="BCE94883.1"/>
    <property type="molecule type" value="Genomic_DNA"/>
</dbReference>
<dbReference type="EMBL" id="AP023095">
    <property type="protein sequence ID" value="BCE60128.1"/>
    <property type="molecule type" value="Genomic_DNA"/>
</dbReference>
<accession>A0A810ABX3</accession>
<evidence type="ECO:0000313" key="4">
    <source>
        <dbReference type="EMBL" id="BCE68812.1"/>
    </source>
</evidence>
<dbReference type="Gene3D" id="3.40.50.1820">
    <property type="entry name" value="alpha/beta hydrolase"/>
    <property type="match status" value="1"/>
</dbReference>
<dbReference type="EMBL" id="AP023094">
    <property type="protein sequence ID" value="BCE51387.1"/>
    <property type="molecule type" value="Genomic_DNA"/>
</dbReference>
<evidence type="ECO:0000313" key="1">
    <source>
        <dbReference type="EMBL" id="BCE25128.1"/>
    </source>
</evidence>
<dbReference type="PANTHER" id="PTHR36513">
    <property type="entry name" value="ABC TRANSMEMBRANE TYPE-1 DOMAIN-CONTAINING PROTEIN"/>
    <property type="match status" value="1"/>
</dbReference>
<dbReference type="EMBL" id="AP023091">
    <property type="protein sequence ID" value="BCE25128.1"/>
    <property type="molecule type" value="Genomic_DNA"/>
</dbReference>
<evidence type="ECO:0008006" key="6">
    <source>
        <dbReference type="Google" id="ProtNLM"/>
    </source>
</evidence>
<dbReference type="InterPro" id="IPR010297">
    <property type="entry name" value="DUF900_hydrolase"/>
</dbReference>
<dbReference type="PANTHER" id="PTHR36513:SF1">
    <property type="entry name" value="TRANSMEMBRANE PROTEIN"/>
    <property type="match status" value="1"/>
</dbReference>
<dbReference type="EMBL" id="AP023096">
    <property type="protein sequence ID" value="BCE68812.1"/>
    <property type="molecule type" value="Genomic_DNA"/>
</dbReference>
<evidence type="ECO:0000313" key="2">
    <source>
        <dbReference type="EMBL" id="BCE51387.1"/>
    </source>
</evidence>
<protein>
    <recommendedName>
        <fullName evidence="6">Alpha/beta hydrolase</fullName>
    </recommendedName>
</protein>
<dbReference type="SUPFAM" id="SSF53474">
    <property type="entry name" value="alpha/beta-Hydrolases"/>
    <property type="match status" value="1"/>
</dbReference>
<dbReference type="InterPro" id="IPR029058">
    <property type="entry name" value="AB_hydrolase_fold"/>
</dbReference>
<reference evidence="4" key="5">
    <citation type="submission" date="2020-05" db="EMBL/GenBank/DDBJ databases">
        <title>Complete genome sequence of Bradyrhizobium diazoefficiens XF6 isolated from soybean nodule.</title>
        <authorList>
            <person name="Noda R."/>
            <person name="Kakizaki K."/>
            <person name="Minamisawa K."/>
        </authorList>
    </citation>
    <scope>NUCLEOTIDE SEQUENCE</scope>
    <source>
        <strain evidence="4">XF6</strain>
    </source>
</reference>
<reference evidence="3" key="4">
    <citation type="submission" date="2020-05" db="EMBL/GenBank/DDBJ databases">
        <title>Complete genome sequence of Bradyrhizobium diazoefficiens XF5 isolated from soybean nodule.</title>
        <authorList>
            <person name="Noda R."/>
            <person name="Kakizaki K."/>
            <person name="Minamisawa K."/>
        </authorList>
    </citation>
    <scope>NUCLEOTIDE SEQUENCE</scope>
    <source>
        <strain evidence="3">XF5</strain>
    </source>
</reference>
<reference evidence="2" key="3">
    <citation type="submission" date="2020-05" db="EMBL/GenBank/DDBJ databases">
        <title>Complete genome sequence of Bradyrhizobium diazoefficiens XF4 isolated from soybean nodule.</title>
        <authorList>
            <person name="Noda R."/>
            <person name="Kakizaki K."/>
            <person name="Minamisawa K."/>
        </authorList>
    </citation>
    <scope>NUCLEOTIDE SEQUENCE</scope>
    <source>
        <strain evidence="2">XF4</strain>
    </source>
</reference>
<reference evidence="5" key="2">
    <citation type="submission" date="2020-05" db="EMBL/GenBank/DDBJ databases">
        <title>Complete genome sequence of Bradyrhizobium diazoefficiens XF10 isolated from soybean nodule.</title>
        <authorList>
            <person name="Noda R."/>
            <person name="Kakizaki K."/>
            <person name="Minamisawa K."/>
        </authorList>
    </citation>
    <scope>NUCLEOTIDE SEQUENCE</scope>
    <source>
        <strain evidence="5">XF10</strain>
    </source>
</reference>
<evidence type="ECO:0000313" key="5">
    <source>
        <dbReference type="EMBL" id="BCE94883.1"/>
    </source>
</evidence>
<dbReference type="Pfam" id="PF05990">
    <property type="entry name" value="DUF900"/>
    <property type="match status" value="1"/>
</dbReference>
<evidence type="ECO:0000313" key="3">
    <source>
        <dbReference type="EMBL" id="BCE60128.1"/>
    </source>
</evidence>
<organism evidence="3">
    <name type="scientific">Bradyrhizobium diazoefficiens</name>
    <dbReference type="NCBI Taxonomy" id="1355477"/>
    <lineage>
        <taxon>Bacteria</taxon>
        <taxon>Pseudomonadati</taxon>
        <taxon>Pseudomonadota</taxon>
        <taxon>Alphaproteobacteria</taxon>
        <taxon>Hyphomicrobiales</taxon>
        <taxon>Nitrobacteraceae</taxon>
        <taxon>Bradyrhizobium</taxon>
    </lineage>
</organism>
<gene>
    <name evidence="5" type="ORF">XF10B_76810</name>
    <name evidence="1" type="ORF">XF1B_78090</name>
    <name evidence="2" type="ORF">XF4B_77360</name>
    <name evidence="3" type="ORF">XF5B_76400</name>
    <name evidence="4" type="ORF">XF6B_76110</name>
</gene>